<feature type="transmembrane region" description="Helical" evidence="8">
    <location>
        <begin position="93"/>
        <end position="111"/>
    </location>
</feature>
<evidence type="ECO:0000256" key="5">
    <source>
        <dbReference type="ARBA" id="ARBA00022692"/>
    </source>
</evidence>
<comment type="catalytic activity">
    <reaction evidence="1">
        <text>D-glucose(out) = D-glucose(in)</text>
        <dbReference type="Rhea" id="RHEA:60376"/>
        <dbReference type="ChEBI" id="CHEBI:4167"/>
    </reaction>
</comment>
<dbReference type="InterPro" id="IPR005829">
    <property type="entry name" value="Sugar_transporter_CS"/>
</dbReference>
<evidence type="ECO:0000256" key="7">
    <source>
        <dbReference type="ARBA" id="ARBA00023136"/>
    </source>
</evidence>
<evidence type="ECO:0000256" key="8">
    <source>
        <dbReference type="SAM" id="Phobius"/>
    </source>
</evidence>
<feature type="transmembrane region" description="Helical" evidence="8">
    <location>
        <begin position="407"/>
        <end position="426"/>
    </location>
</feature>
<keyword evidence="7 8" id="KW-0472">Membrane</keyword>
<feature type="transmembrane region" description="Helical" evidence="8">
    <location>
        <begin position="123"/>
        <end position="145"/>
    </location>
</feature>
<dbReference type="InterPro" id="IPR005828">
    <property type="entry name" value="MFS_sugar_transport-like"/>
</dbReference>
<protein>
    <submittedName>
        <fullName evidence="10">Solute carrier family 2, facilitated glucose transporter member 12</fullName>
    </submittedName>
</protein>
<evidence type="ECO:0000256" key="1">
    <source>
        <dbReference type="ARBA" id="ARBA00000618"/>
    </source>
</evidence>
<feature type="domain" description="Major facilitator superfamily (MFS) profile" evidence="9">
    <location>
        <begin position="1"/>
        <end position="429"/>
    </location>
</feature>
<dbReference type="Gene3D" id="1.20.1250.20">
    <property type="entry name" value="MFS general substrate transporter like domains"/>
    <property type="match status" value="1"/>
</dbReference>
<dbReference type="SUPFAM" id="SSF103473">
    <property type="entry name" value="MFS general substrate transporter"/>
    <property type="match status" value="1"/>
</dbReference>
<dbReference type="OrthoDB" id="4142200at2759"/>
<dbReference type="PROSITE" id="PS50850">
    <property type="entry name" value="MFS"/>
    <property type="match status" value="1"/>
</dbReference>
<organism evidence="10 11">
    <name type="scientific">Amphibalanus amphitrite</name>
    <name type="common">Striped barnacle</name>
    <name type="synonym">Balanus amphitrite</name>
    <dbReference type="NCBI Taxonomy" id="1232801"/>
    <lineage>
        <taxon>Eukaryota</taxon>
        <taxon>Metazoa</taxon>
        <taxon>Ecdysozoa</taxon>
        <taxon>Arthropoda</taxon>
        <taxon>Crustacea</taxon>
        <taxon>Multicrustacea</taxon>
        <taxon>Cirripedia</taxon>
        <taxon>Thoracica</taxon>
        <taxon>Thoracicalcarea</taxon>
        <taxon>Balanomorpha</taxon>
        <taxon>Balanoidea</taxon>
        <taxon>Balanidae</taxon>
        <taxon>Amphibalaninae</taxon>
        <taxon>Amphibalanus</taxon>
    </lineage>
</organism>
<dbReference type="AlphaFoldDB" id="A0A6A4W0A4"/>
<dbReference type="PANTHER" id="PTHR48023">
    <property type="entry name" value="D-XYLOSE-PROTON SYMPORTER-LIKE 2"/>
    <property type="match status" value="1"/>
</dbReference>
<comment type="subcellular location">
    <subcellularLocation>
        <location evidence="2">Membrane</location>
        <topology evidence="2">Multi-pass membrane protein</topology>
    </subcellularLocation>
</comment>
<sequence>MSMYILFVFFRPVLPYFFAYCFARGIRATLTRFPPAGIIIDSAGRKFTIIVNAILFVIGASMLAGASSLPVLLLGRLVADFAVFYLSMSHSRLVVGFAVSLSAISECIYISEIAPAHRRGMLVSLNEMAITVGFLASFLAGFVYVDVENGWRYMFGMAVVPAVFQALGMLFLPRTPHFLLLKRQEDKAEKVLQRLTGQQDVRQRLAHIRLAVTEQRDARCSQICAAEHNMADRMFIGMGLVFFQQFTGQPNVMSYAPTILQMVGFCSDAAATMATVGLGVVKVVSTVCALLLVDRAGRRTFLLAGSLLMALCLLGLSVATSVQQVGLPEGAVCKPPGPVGAVTEPPAVQSSLTLEPLPTPLPLRAGPPDGAEWPGVKPAASPAVTTPLTPPVTRVTTAELLSVSGTFLGYALLCLISAFFVFFSVARDTRQIPARDLRGTQQKVSGRPRSLAAAAALSDQEAQPPGAALRLGRGGQLVCYLHRAGGALVASVRPSVRPVRRPAQVRPILSRSVPPPSRSTVCAGPSPAYVCGTRLCLVHEPEGFCDVVSHRFM</sequence>
<keyword evidence="4" id="KW-0813">Transport</keyword>
<evidence type="ECO:0000259" key="9">
    <source>
        <dbReference type="PROSITE" id="PS50850"/>
    </source>
</evidence>
<dbReference type="GO" id="GO:0022857">
    <property type="term" value="F:transmembrane transporter activity"/>
    <property type="evidence" value="ECO:0007669"/>
    <property type="project" value="InterPro"/>
</dbReference>
<evidence type="ECO:0000313" key="10">
    <source>
        <dbReference type="EMBL" id="KAF0299333.1"/>
    </source>
</evidence>
<dbReference type="GO" id="GO:1904659">
    <property type="term" value="P:D-glucose transmembrane transport"/>
    <property type="evidence" value="ECO:0007669"/>
    <property type="project" value="TreeGrafter"/>
</dbReference>
<dbReference type="EMBL" id="VIIS01001372">
    <property type="protein sequence ID" value="KAF0299333.1"/>
    <property type="molecule type" value="Genomic_DNA"/>
</dbReference>
<keyword evidence="5 8" id="KW-0812">Transmembrane</keyword>
<comment type="caution">
    <text evidence="10">The sequence shown here is derived from an EMBL/GenBank/DDBJ whole genome shotgun (WGS) entry which is preliminary data.</text>
</comment>
<dbReference type="InterPro" id="IPR050820">
    <property type="entry name" value="MFS_Sugar_Transporter"/>
</dbReference>
<feature type="transmembrane region" description="Helical" evidence="8">
    <location>
        <begin position="300"/>
        <end position="319"/>
    </location>
</feature>
<gene>
    <name evidence="10" type="primary">slc2a12_4</name>
    <name evidence="10" type="ORF">FJT64_027883</name>
</gene>
<proteinExistence type="inferred from homology"/>
<dbReference type="InterPro" id="IPR036259">
    <property type="entry name" value="MFS_trans_sf"/>
</dbReference>
<accession>A0A6A4W0A4</accession>
<dbReference type="InterPro" id="IPR020846">
    <property type="entry name" value="MFS_dom"/>
</dbReference>
<keyword evidence="6 8" id="KW-1133">Transmembrane helix</keyword>
<feature type="transmembrane region" description="Helical" evidence="8">
    <location>
        <begin position="47"/>
        <end position="73"/>
    </location>
</feature>
<dbReference type="PROSITE" id="PS00216">
    <property type="entry name" value="SUGAR_TRANSPORT_1"/>
    <property type="match status" value="2"/>
</dbReference>
<dbReference type="GO" id="GO:0016020">
    <property type="term" value="C:membrane"/>
    <property type="evidence" value="ECO:0007669"/>
    <property type="project" value="UniProtKB-SubCell"/>
</dbReference>
<feature type="transmembrane region" description="Helical" evidence="8">
    <location>
        <begin position="6"/>
        <end position="26"/>
    </location>
</feature>
<reference evidence="10 11" key="1">
    <citation type="submission" date="2019-07" db="EMBL/GenBank/DDBJ databases">
        <title>Draft genome assembly of a fouling barnacle, Amphibalanus amphitrite (Darwin, 1854): The first reference genome for Thecostraca.</title>
        <authorList>
            <person name="Kim W."/>
        </authorList>
    </citation>
    <scope>NUCLEOTIDE SEQUENCE [LARGE SCALE GENOMIC DNA]</scope>
    <source>
        <strain evidence="10">SNU_AA5</strain>
        <tissue evidence="10">Soma without cirri and trophi</tissue>
    </source>
</reference>
<name>A0A6A4W0A4_AMPAM</name>
<evidence type="ECO:0000256" key="6">
    <source>
        <dbReference type="ARBA" id="ARBA00022989"/>
    </source>
</evidence>
<evidence type="ECO:0000256" key="3">
    <source>
        <dbReference type="ARBA" id="ARBA00007004"/>
    </source>
</evidence>
<comment type="similarity">
    <text evidence="3">Belongs to the major facilitator superfamily. Sugar transporter (TC 2.A.1.1) family. Glucose transporter subfamily.</text>
</comment>
<dbReference type="PANTHER" id="PTHR48023:SF4">
    <property type="entry name" value="D-XYLOSE-PROTON SYMPORTER-LIKE 2"/>
    <property type="match status" value="1"/>
</dbReference>
<keyword evidence="11" id="KW-1185">Reference proteome</keyword>
<feature type="transmembrane region" description="Helical" evidence="8">
    <location>
        <begin position="269"/>
        <end position="293"/>
    </location>
</feature>
<keyword evidence="10" id="KW-0762">Sugar transport</keyword>
<evidence type="ECO:0000256" key="2">
    <source>
        <dbReference type="ARBA" id="ARBA00004141"/>
    </source>
</evidence>
<feature type="transmembrane region" description="Helical" evidence="8">
    <location>
        <begin position="235"/>
        <end position="257"/>
    </location>
</feature>
<dbReference type="Pfam" id="PF00083">
    <property type="entry name" value="Sugar_tr"/>
    <property type="match status" value="1"/>
</dbReference>
<feature type="transmembrane region" description="Helical" evidence="8">
    <location>
        <begin position="151"/>
        <end position="172"/>
    </location>
</feature>
<evidence type="ECO:0000256" key="4">
    <source>
        <dbReference type="ARBA" id="ARBA00022448"/>
    </source>
</evidence>
<evidence type="ECO:0000313" key="11">
    <source>
        <dbReference type="Proteomes" id="UP000440578"/>
    </source>
</evidence>
<dbReference type="Proteomes" id="UP000440578">
    <property type="component" value="Unassembled WGS sequence"/>
</dbReference>